<dbReference type="Pfam" id="PF03971">
    <property type="entry name" value="IDH"/>
    <property type="match status" value="1"/>
</dbReference>
<evidence type="ECO:0000256" key="8">
    <source>
        <dbReference type="ARBA" id="ARBA00046318"/>
    </source>
</evidence>
<keyword evidence="3 12" id="KW-0479">Metal-binding</keyword>
<sequence length="745" mass="81472">MTQTPKIIYTKTDEAPALATYSLLPIISAYTDTAGVEVETRDISLAGRILALFPDFLNDDQKVGDALAELGALAKTPEANIIKLPNISASIPQLEAAIKELQSKGYNLPDYPKDPQTEAEKAIRAKYDKVKGSAVNPVLREGNSDRRAPRAVKQYAQKHPHRMGAWSSDSKSHVASMSHGDFYGSEKSVTVPAATDVKIEFFGDDGNKRVLKEKTSLLAGEIIDASVMSSEALKEFLAKQIEDAKEKDVLFSLHMKATMMKVSDPIIFGTAVKIFFADVFAKHAETLESIGVDVNNGFGDLLAKIETLPADQKAEIEADIKEVYAKRPDVAMVNSDKGITNLHVPSDVIIDASMPAMIRTSGQMWDKDGKQKDTKAVIPDRSYAGIYQETIDFCKEYGAFDPTTMGSVSNVGLMAQKAEEYGSHDKTFQMTANGAVKVIDANGDVLLEHPVKQGDIWRMCQTKDAPVEDWVKLAVNRARATGNPAIFWLDKNRAHDAEIIKKVEKYLPNHDTNGLDIQILAPVDATRFSLERIKEGKDTISVSGNVLRDYLTDLFPILEVGTSAKMLSIVPLMNGGGLFETGAGGSAPKHVEQFVEENHLRWDSLGEFLALAVSLEHLGQTFNNPRALILGETLDEATAKFLDNDKSPSRKAGELDNRGSHFYLAMYWAEALAKQTKDAELQTAFKAISQDLAANEETIVNELNSVQGQPVDIDGYYKGDDAKISAAMRPSNTLNSILEKISAAV</sequence>
<dbReference type="RefSeq" id="WP_014200935.1">
    <property type="nucleotide sequence ID" value="NC_016599.1"/>
</dbReference>
<dbReference type="GO" id="GO:0046872">
    <property type="term" value="F:metal ion binding"/>
    <property type="evidence" value="ECO:0007669"/>
    <property type="project" value="UniProtKB-KW"/>
</dbReference>
<evidence type="ECO:0000256" key="5">
    <source>
        <dbReference type="ARBA" id="ARBA00022857"/>
    </source>
</evidence>
<name>G8R0B4_OWEHD</name>
<evidence type="ECO:0000256" key="3">
    <source>
        <dbReference type="ARBA" id="ARBA00022723"/>
    </source>
</evidence>
<reference evidence="14 15" key="1">
    <citation type="journal article" date="2012" name="Stand. Genomic Sci.">
        <title>Genome sequence of the orange-pigmented seawater bacterium Owenweeksia hongkongensis type strain (UST20020801(T)).</title>
        <authorList>
            <person name="Riedel T."/>
            <person name="Held B."/>
            <person name="Nolan M."/>
            <person name="Lucas S."/>
            <person name="Lapidus A."/>
            <person name="Tice H."/>
            <person name="Del Rio T.G."/>
            <person name="Cheng J.F."/>
            <person name="Han C."/>
            <person name="Tapia R."/>
            <person name="Goodwin L.A."/>
            <person name="Pitluck S."/>
            <person name="Liolios K."/>
            <person name="Mavromatis K."/>
            <person name="Pagani I."/>
            <person name="Ivanova N."/>
            <person name="Mikhailova N."/>
            <person name="Pati A."/>
            <person name="Chen A."/>
            <person name="Palaniappan K."/>
            <person name="Rohde M."/>
            <person name="Tindall B.J."/>
            <person name="Detter J.C."/>
            <person name="Goker M."/>
            <person name="Woyke T."/>
            <person name="Bristow J."/>
            <person name="Eisen J.A."/>
            <person name="Markowitz V."/>
            <person name="Hugenholtz P."/>
            <person name="Klenk H.P."/>
            <person name="Kyrpides N.C."/>
        </authorList>
    </citation>
    <scope>NUCLEOTIDE SEQUENCE</scope>
    <source>
        <strain evidence="15">DSM 17368 / JCM 12287 / NRRL B-23963</strain>
    </source>
</reference>
<feature type="binding site" evidence="13">
    <location>
        <position position="590"/>
    </location>
    <ligand>
        <name>NADP(+)</name>
        <dbReference type="ChEBI" id="CHEBI:58349"/>
    </ligand>
</feature>
<evidence type="ECO:0000313" key="14">
    <source>
        <dbReference type="EMBL" id="AEV31574.1"/>
    </source>
</evidence>
<evidence type="ECO:0000256" key="4">
    <source>
        <dbReference type="ARBA" id="ARBA00022842"/>
    </source>
</evidence>
<dbReference type="InterPro" id="IPR004436">
    <property type="entry name" value="Isocitrate_DH_NADP_mono"/>
</dbReference>
<keyword evidence="6 9" id="KW-0560">Oxidoreductase</keyword>
<feature type="binding site" evidence="11">
    <location>
        <position position="146"/>
    </location>
    <ligand>
        <name>D-threo-isocitrate</name>
        <dbReference type="ChEBI" id="CHEBI:15562"/>
    </ligand>
</feature>
<feature type="binding site" evidence="13">
    <location>
        <position position="136"/>
    </location>
    <ligand>
        <name>NADP(+)</name>
        <dbReference type="ChEBI" id="CHEBI:58349"/>
    </ligand>
</feature>
<proteinExistence type="inferred from homology"/>
<dbReference type="STRING" id="926562.Oweho_0558"/>
<dbReference type="PATRIC" id="fig|926562.3.peg.572"/>
<feature type="site" description="Critical for catalysis" evidence="10">
    <location>
        <position position="256"/>
    </location>
</feature>
<feature type="binding site" evidence="11">
    <location>
        <begin position="133"/>
        <end position="140"/>
    </location>
    <ligand>
        <name>substrate</name>
    </ligand>
</feature>
<feature type="binding site" evidence="13">
    <location>
        <begin position="585"/>
        <end position="586"/>
    </location>
    <ligand>
        <name>NADP(+)</name>
        <dbReference type="ChEBI" id="CHEBI:58349"/>
    </ligand>
</feature>
<accession>G8R0B4</accession>
<dbReference type="GO" id="GO:0006097">
    <property type="term" value="P:glyoxylate cycle"/>
    <property type="evidence" value="ECO:0007669"/>
    <property type="project" value="UniProtKB-KW"/>
</dbReference>
<feature type="binding site" evidence="13">
    <location>
        <position position="650"/>
    </location>
    <ligand>
        <name>NADP(+)</name>
        <dbReference type="ChEBI" id="CHEBI:58349"/>
    </ligand>
</feature>
<evidence type="ECO:0000256" key="6">
    <source>
        <dbReference type="ARBA" id="ARBA00023002"/>
    </source>
</evidence>
<feature type="binding site" evidence="13">
    <location>
        <begin position="601"/>
        <end position="603"/>
    </location>
    <ligand>
        <name>NADP(+)</name>
        <dbReference type="ChEBI" id="CHEBI:58349"/>
    </ligand>
</feature>
<keyword evidence="2 9" id="KW-0816">Tricarboxylic acid cycle</keyword>
<protein>
    <recommendedName>
        <fullName evidence="9">Isocitrate dehydrogenase [NADP]</fullName>
        <ecNumber evidence="9">1.1.1.42</ecNumber>
    </recommendedName>
    <alternativeName>
        <fullName evidence="9">Oxalosuccinate decarboxylase</fullName>
    </alternativeName>
</protein>
<feature type="binding site" evidence="12">
    <location>
        <position position="351"/>
    </location>
    <ligand>
        <name>Mg(2+)</name>
        <dbReference type="ChEBI" id="CHEBI:18420"/>
    </ligand>
</feature>
<dbReference type="PANTHER" id="PTHR36999">
    <property type="entry name" value="ISOCITRATE DEHYDROGENASE [NADP]"/>
    <property type="match status" value="1"/>
</dbReference>
<feature type="binding site" evidence="13">
    <location>
        <begin position="83"/>
        <end position="88"/>
    </location>
    <ligand>
        <name>NADP(+)</name>
        <dbReference type="ChEBI" id="CHEBI:58349"/>
    </ligand>
</feature>
<dbReference type="Proteomes" id="UP000005631">
    <property type="component" value="Chromosome"/>
</dbReference>
<keyword evidence="15" id="KW-1185">Reference proteome</keyword>
<dbReference type="SUPFAM" id="SSF53659">
    <property type="entry name" value="Isocitrate/Isopropylmalate dehydrogenase-like"/>
    <property type="match status" value="1"/>
</dbReference>
<dbReference type="PANTHER" id="PTHR36999:SF1">
    <property type="entry name" value="ISOCITRATE DEHYDROGENASE (NADP(+))"/>
    <property type="match status" value="1"/>
</dbReference>
<gene>
    <name evidence="14" type="ordered locus">Oweho_0558</name>
</gene>
<dbReference type="PIRSF" id="PIRSF009407">
    <property type="entry name" value="IDH_monmr"/>
    <property type="match status" value="1"/>
</dbReference>
<organism evidence="14 15">
    <name type="scientific">Owenweeksia hongkongensis (strain DSM 17368 / CIP 108786 / JCM 12287 / NRRL B-23963 / UST20020801)</name>
    <dbReference type="NCBI Taxonomy" id="926562"/>
    <lineage>
        <taxon>Bacteria</taxon>
        <taxon>Pseudomonadati</taxon>
        <taxon>Bacteroidota</taxon>
        <taxon>Flavobacteriia</taxon>
        <taxon>Flavobacteriales</taxon>
        <taxon>Owenweeksiaceae</taxon>
        <taxon>Owenweeksia</taxon>
    </lineage>
</organism>
<feature type="binding site" evidence="11">
    <location>
        <position position="548"/>
    </location>
    <ligand>
        <name>D-threo-isocitrate</name>
        <dbReference type="ChEBI" id="CHEBI:15562"/>
    </ligand>
</feature>
<evidence type="ECO:0000256" key="7">
    <source>
        <dbReference type="ARBA" id="ARBA00023554"/>
    </source>
</evidence>
<dbReference type="EC" id="1.1.1.42" evidence="9"/>
<feature type="binding site" evidence="12">
    <location>
        <position position="549"/>
    </location>
    <ligand>
        <name>Mg(2+)</name>
        <dbReference type="ChEBI" id="CHEBI:18420"/>
    </ligand>
</feature>
<dbReference type="NCBIfam" id="TIGR00178">
    <property type="entry name" value="monomer_idh"/>
    <property type="match status" value="1"/>
</dbReference>
<dbReference type="KEGG" id="oho:Oweho_0558"/>
<comment type="catalytic activity">
    <reaction evidence="7 9">
        <text>D-threo-isocitrate + NADP(+) = 2-oxoglutarate + CO2 + NADPH</text>
        <dbReference type="Rhea" id="RHEA:19629"/>
        <dbReference type="ChEBI" id="CHEBI:15562"/>
        <dbReference type="ChEBI" id="CHEBI:16526"/>
        <dbReference type="ChEBI" id="CHEBI:16810"/>
        <dbReference type="ChEBI" id="CHEBI:57783"/>
        <dbReference type="ChEBI" id="CHEBI:58349"/>
        <dbReference type="EC" id="1.1.1.42"/>
    </reaction>
</comment>
<dbReference type="HOGENOM" id="CLU_025308_1_0_10"/>
<keyword evidence="4 12" id="KW-0460">Magnesium</keyword>
<evidence type="ECO:0000256" key="2">
    <source>
        <dbReference type="ARBA" id="ARBA00022532"/>
    </source>
</evidence>
<dbReference type="AlphaFoldDB" id="G8R0B4"/>
<evidence type="ECO:0000256" key="10">
    <source>
        <dbReference type="PIRSR" id="PIRSR009407-1"/>
    </source>
</evidence>
<feature type="binding site" evidence="12">
    <location>
        <position position="553"/>
    </location>
    <ligand>
        <name>Mg(2+)</name>
        <dbReference type="ChEBI" id="CHEBI:18420"/>
    </ligand>
</feature>
<dbReference type="Gene3D" id="3.40.718.10">
    <property type="entry name" value="Isopropylmalate Dehydrogenase"/>
    <property type="match status" value="1"/>
</dbReference>
<keyword evidence="1 9" id="KW-0329">Glyoxylate bypass</keyword>
<evidence type="ECO:0000256" key="11">
    <source>
        <dbReference type="PIRSR" id="PIRSR009407-2"/>
    </source>
</evidence>
<feature type="site" description="Critical for catalysis" evidence="10">
    <location>
        <position position="421"/>
    </location>
</feature>
<comment type="cofactor">
    <cofactor evidence="12">
        <name>Mg(2+)</name>
        <dbReference type="ChEBI" id="CHEBI:18420"/>
    </cofactor>
    <cofactor evidence="12">
        <name>Mn(2+)</name>
        <dbReference type="ChEBI" id="CHEBI:29035"/>
    </cofactor>
    <text evidence="12">Binds 1 Mg(2+) or Mn(2+) ion per subunit.</text>
</comment>
<evidence type="ECO:0000256" key="13">
    <source>
        <dbReference type="PIRSR" id="PIRSR009407-4"/>
    </source>
</evidence>
<evidence type="ECO:0000256" key="9">
    <source>
        <dbReference type="PIRNR" id="PIRNR009407"/>
    </source>
</evidence>
<evidence type="ECO:0000313" key="15">
    <source>
        <dbReference type="Proteomes" id="UP000005631"/>
    </source>
</evidence>
<dbReference type="OrthoDB" id="9807643at2"/>
<dbReference type="EMBL" id="CP003156">
    <property type="protein sequence ID" value="AEV31574.1"/>
    <property type="molecule type" value="Genomic_DNA"/>
</dbReference>
<keyword evidence="5 9" id="KW-0521">NADP</keyword>
<dbReference type="GO" id="GO:0004450">
    <property type="term" value="F:isocitrate dehydrogenase (NADP+) activity"/>
    <property type="evidence" value="ECO:0007669"/>
    <property type="project" value="UniProtKB-EC"/>
</dbReference>
<dbReference type="eggNOG" id="COG2838">
    <property type="taxonomic scope" value="Bacteria"/>
</dbReference>
<dbReference type="GO" id="GO:0006099">
    <property type="term" value="P:tricarboxylic acid cycle"/>
    <property type="evidence" value="ECO:0007669"/>
    <property type="project" value="UniProtKB-KW"/>
</dbReference>
<evidence type="ECO:0000256" key="1">
    <source>
        <dbReference type="ARBA" id="ARBA00022435"/>
    </source>
</evidence>
<comment type="similarity">
    <text evidence="8 9">Belongs to the monomeric-type IDH family.</text>
</comment>
<evidence type="ECO:0000256" key="12">
    <source>
        <dbReference type="PIRSR" id="PIRSR009407-3"/>
    </source>
</evidence>